<name>A0A4Z0VAD7_9BACT</name>
<accession>A0A4Z0VAD7</accession>
<organism evidence="1 2">
    <name type="scientific">Duncaniella freteri</name>
    <dbReference type="NCBI Taxonomy" id="2530391"/>
    <lineage>
        <taxon>Bacteria</taxon>
        <taxon>Pseudomonadati</taxon>
        <taxon>Bacteroidota</taxon>
        <taxon>Bacteroidia</taxon>
        <taxon>Bacteroidales</taxon>
        <taxon>Muribaculaceae</taxon>
        <taxon>Duncaniella</taxon>
    </lineage>
</organism>
<dbReference type="EMBL" id="SJSA01000001">
    <property type="protein sequence ID" value="TGG40987.1"/>
    <property type="molecule type" value="Genomic_DNA"/>
</dbReference>
<protein>
    <submittedName>
        <fullName evidence="1">DUF4294 domain-containing protein</fullName>
    </submittedName>
</protein>
<dbReference type="Pfam" id="PF14127">
    <property type="entry name" value="DUF4294"/>
    <property type="match status" value="1"/>
</dbReference>
<sequence>MLVLSDVTVFPPMKKFKNKKEEEFYWKTVRDVRKTLPYAKLICETLIETYEYIETFPTQKEREDHLKKMESAVFEQYKPVLKKFTKSQAQMLIKLINRETNQSSYNILKAFLGSFRAGFWQTFGRVFGVNLRTSYKPDKDRKDAIIERVATLIEQGQL</sequence>
<dbReference type="InterPro" id="IPR025636">
    <property type="entry name" value="DUF4294"/>
</dbReference>
<proteinExistence type="predicted"/>
<dbReference type="Proteomes" id="UP000297635">
    <property type="component" value="Unassembled WGS sequence"/>
</dbReference>
<dbReference type="AlphaFoldDB" id="A0A4Z0VAD7"/>
<evidence type="ECO:0000313" key="1">
    <source>
        <dbReference type="EMBL" id="TGG40987.1"/>
    </source>
</evidence>
<keyword evidence="2" id="KW-1185">Reference proteome</keyword>
<comment type="caution">
    <text evidence="1">The sequence shown here is derived from an EMBL/GenBank/DDBJ whole genome shotgun (WGS) entry which is preliminary data.</text>
</comment>
<evidence type="ECO:0000313" key="2">
    <source>
        <dbReference type="Proteomes" id="UP000297635"/>
    </source>
</evidence>
<reference evidence="1 2" key="1">
    <citation type="submission" date="2019-02" db="EMBL/GenBank/DDBJ databases">
        <title>Isolation and identification of novel species under the genus Muribaculum.</title>
        <authorList>
            <person name="Miyake S."/>
            <person name="Ding Y."/>
            <person name="Low A."/>
            <person name="Soh M."/>
            <person name="Seedorf H."/>
        </authorList>
    </citation>
    <scope>NUCLEOTIDE SEQUENCE [LARGE SCALE GENOMIC DNA]</scope>
    <source>
        <strain evidence="1 2">TLL-A3</strain>
    </source>
</reference>
<gene>
    <name evidence="1" type="ORF">EZ315_03160</name>
</gene>